<dbReference type="InterPro" id="IPR047296">
    <property type="entry name" value="GIY-YIG_UvrC_Cho"/>
</dbReference>
<dbReference type="AlphaFoldDB" id="A0A6J7P3D4"/>
<name>A0A6J7P3D4_9ZZZZ</name>
<dbReference type="InterPro" id="IPR000305">
    <property type="entry name" value="GIY-YIG_endonuc"/>
</dbReference>
<dbReference type="GO" id="GO:0009380">
    <property type="term" value="C:excinuclease repair complex"/>
    <property type="evidence" value="ECO:0007669"/>
    <property type="project" value="TreeGrafter"/>
</dbReference>
<dbReference type="Gene3D" id="3.40.1440.10">
    <property type="entry name" value="GIY-YIG endonuclease"/>
    <property type="match status" value="1"/>
</dbReference>
<dbReference type="EMBL" id="CAFBOV010000104">
    <property type="protein sequence ID" value="CAB4997623.1"/>
    <property type="molecule type" value="Genomic_DNA"/>
</dbReference>
<dbReference type="CDD" id="cd10434">
    <property type="entry name" value="GIY-YIG_UvrC_Cho"/>
    <property type="match status" value="1"/>
</dbReference>
<dbReference type="InterPro" id="IPR036876">
    <property type="entry name" value="UVR_dom_sf"/>
</dbReference>
<proteinExistence type="predicted"/>
<organism evidence="2">
    <name type="scientific">freshwater metagenome</name>
    <dbReference type="NCBI Taxonomy" id="449393"/>
    <lineage>
        <taxon>unclassified sequences</taxon>
        <taxon>metagenomes</taxon>
        <taxon>ecological metagenomes</taxon>
    </lineage>
</organism>
<dbReference type="InterPro" id="IPR035901">
    <property type="entry name" value="GIY-YIG_endonuc_sf"/>
</dbReference>
<dbReference type="GO" id="GO:0006289">
    <property type="term" value="P:nucleotide-excision repair"/>
    <property type="evidence" value="ECO:0007669"/>
    <property type="project" value="InterPro"/>
</dbReference>
<dbReference type="PROSITE" id="PS50164">
    <property type="entry name" value="GIY_YIG"/>
    <property type="match status" value="1"/>
</dbReference>
<dbReference type="PANTHER" id="PTHR30562">
    <property type="entry name" value="UVRC/OXIDOREDUCTASE"/>
    <property type="match status" value="1"/>
</dbReference>
<accession>A0A6J7P3D4</accession>
<dbReference type="SUPFAM" id="SSF46600">
    <property type="entry name" value="C-terminal UvrC-binding domain of UvrB"/>
    <property type="match status" value="1"/>
</dbReference>
<feature type="domain" description="GIY-YIG" evidence="1">
    <location>
        <begin position="1"/>
        <end position="73"/>
    </location>
</feature>
<dbReference type="SUPFAM" id="SSF82771">
    <property type="entry name" value="GIY-YIG endonuclease"/>
    <property type="match status" value="1"/>
</dbReference>
<reference evidence="2" key="1">
    <citation type="submission" date="2020-05" db="EMBL/GenBank/DDBJ databases">
        <authorList>
            <person name="Chiriac C."/>
            <person name="Salcher M."/>
            <person name="Ghai R."/>
            <person name="Kavagutti S V."/>
        </authorList>
    </citation>
    <scope>NUCLEOTIDE SEQUENCE</scope>
</reference>
<dbReference type="SMART" id="SM00465">
    <property type="entry name" value="GIYc"/>
    <property type="match status" value="1"/>
</dbReference>
<evidence type="ECO:0000259" key="1">
    <source>
        <dbReference type="PROSITE" id="PS50164"/>
    </source>
</evidence>
<dbReference type="InterPro" id="IPR050066">
    <property type="entry name" value="UvrABC_protein_C"/>
</dbReference>
<sequence>MFVDGEGEVLYVGKATNIRARVRSYFGTGDSRRKVGSLLKLMQSIHYISTPDVLSAEVLELRLIARLRPRYNHAFTRATKYCYVRLTCGEVWPRLMVTKSLKSGSDDIFLGPISSRSMARDFVDAIESVVPLRRCTVRMGKNYRAPVDAPVCSAAQLGLAQCPCSGTAEPSSYAKAVESVMRVLSGNADEVLEKLNAKMLAHSRAQRFEEAGVVLARVEALETILRRVQSVRELVEAGELSIDSGQVSHSVERGLLVGTDVDGASFNFVAPQIDLDFSELLSAPKPSDVSYPISADLIDEILCIARHQNAA</sequence>
<evidence type="ECO:0000313" key="2">
    <source>
        <dbReference type="EMBL" id="CAB4997623.1"/>
    </source>
</evidence>
<protein>
    <submittedName>
        <fullName evidence="2">Unannotated protein</fullName>
    </submittedName>
</protein>
<gene>
    <name evidence="2" type="ORF">UFOPK4020_00633</name>
</gene>
<dbReference type="PANTHER" id="PTHR30562:SF1">
    <property type="entry name" value="UVRABC SYSTEM PROTEIN C"/>
    <property type="match status" value="1"/>
</dbReference>